<name>A0ACD5WUL5_AVESA</name>
<evidence type="ECO:0000313" key="2">
    <source>
        <dbReference type="Proteomes" id="UP001732700"/>
    </source>
</evidence>
<dbReference type="EnsemblPlants" id="AVESA.00010b.r2.4CG1277700.1">
    <property type="protein sequence ID" value="AVESA.00010b.r2.4CG1277700.1.CDS.1"/>
    <property type="gene ID" value="AVESA.00010b.r2.4CG1277700"/>
</dbReference>
<dbReference type="Proteomes" id="UP001732700">
    <property type="component" value="Chromosome 4C"/>
</dbReference>
<proteinExistence type="predicted"/>
<reference evidence="1" key="2">
    <citation type="submission" date="2025-09" db="UniProtKB">
        <authorList>
            <consortium name="EnsemblPlants"/>
        </authorList>
    </citation>
    <scope>IDENTIFICATION</scope>
</reference>
<protein>
    <submittedName>
        <fullName evidence="1">Uncharacterized protein</fullName>
    </submittedName>
</protein>
<evidence type="ECO:0000313" key="1">
    <source>
        <dbReference type="EnsemblPlants" id="AVESA.00010b.r2.4CG1277700.1.CDS.1"/>
    </source>
</evidence>
<accession>A0ACD5WUL5</accession>
<keyword evidence="2" id="KW-1185">Reference proteome</keyword>
<reference evidence="1" key="1">
    <citation type="submission" date="2021-05" db="EMBL/GenBank/DDBJ databases">
        <authorList>
            <person name="Scholz U."/>
            <person name="Mascher M."/>
            <person name="Fiebig A."/>
        </authorList>
    </citation>
    <scope>NUCLEOTIDE SEQUENCE [LARGE SCALE GENOMIC DNA]</scope>
</reference>
<sequence length="386" mass="43553">MAMSPPPSRRGPLSVEPLLDDLMREIFLRLPPHDPRGLVRAAAGCRSWRDILSDPAFAREYRRFRRAPPMLGYLYDERHTEGRRPFDETYWLSHFASTATFRPPARGGRRDWRVLDSRHGLVLFYTPTMDAAFVVCDLVTGDEWEIHPDSDCKDIMWWEDDDDEYRFENIHCNAGVLCSRSDRCDHLDCHGGPFRVALVGSDEYGLTAFATVYSSETGEWSDMISVYNENCIDGTGHSAVVGNKVYVPCFESDSVVEYNMGEEGMGMSVIDAPFVGKKQPYIQLMGVEDGMLLFASVVNPRLYLWSMEASPRGTAGWARRRVINLEPFLPPPAPALQEMSDVLPIGFAEGVGVIFLKTKDGLYRLISIQANTRWCPTDGSKRSCPT</sequence>
<organism evidence="1 2">
    <name type="scientific">Avena sativa</name>
    <name type="common">Oat</name>
    <dbReference type="NCBI Taxonomy" id="4498"/>
    <lineage>
        <taxon>Eukaryota</taxon>
        <taxon>Viridiplantae</taxon>
        <taxon>Streptophyta</taxon>
        <taxon>Embryophyta</taxon>
        <taxon>Tracheophyta</taxon>
        <taxon>Spermatophyta</taxon>
        <taxon>Magnoliopsida</taxon>
        <taxon>Liliopsida</taxon>
        <taxon>Poales</taxon>
        <taxon>Poaceae</taxon>
        <taxon>BOP clade</taxon>
        <taxon>Pooideae</taxon>
        <taxon>Poodae</taxon>
        <taxon>Poeae</taxon>
        <taxon>Poeae Chloroplast Group 1 (Aveneae type)</taxon>
        <taxon>Aveninae</taxon>
        <taxon>Avena</taxon>
    </lineage>
</organism>